<evidence type="ECO:0000313" key="4">
    <source>
        <dbReference type="Proteomes" id="UP000305792"/>
    </source>
</evidence>
<protein>
    <submittedName>
        <fullName evidence="3">GNAT family N-acetyltransferase</fullName>
    </submittedName>
</protein>
<evidence type="ECO:0000256" key="1">
    <source>
        <dbReference type="SAM" id="MobiDB-lite"/>
    </source>
</evidence>
<dbReference type="CDD" id="cd04301">
    <property type="entry name" value="NAT_SF"/>
    <property type="match status" value="1"/>
</dbReference>
<dbReference type="EMBL" id="STGX01000013">
    <property type="protein sequence ID" value="THV26779.1"/>
    <property type="molecule type" value="Genomic_DNA"/>
</dbReference>
<accession>A0A4S8PEQ2</accession>
<gene>
    <name evidence="3" type="ORF">E9998_17495</name>
</gene>
<feature type="region of interest" description="Disordered" evidence="1">
    <location>
        <begin position="247"/>
        <end position="300"/>
    </location>
</feature>
<dbReference type="GO" id="GO:0016747">
    <property type="term" value="F:acyltransferase activity, transferring groups other than amino-acyl groups"/>
    <property type="evidence" value="ECO:0007669"/>
    <property type="project" value="InterPro"/>
</dbReference>
<dbReference type="Pfam" id="PF00583">
    <property type="entry name" value="Acetyltransf_1"/>
    <property type="match status" value="1"/>
</dbReference>
<feature type="compositionally biased region" description="Low complexity" evidence="1">
    <location>
        <begin position="282"/>
        <end position="300"/>
    </location>
</feature>
<dbReference type="SUPFAM" id="SSF55729">
    <property type="entry name" value="Acyl-CoA N-acyltransferases (Nat)"/>
    <property type="match status" value="1"/>
</dbReference>
<dbReference type="Gene3D" id="3.40.630.30">
    <property type="match status" value="1"/>
</dbReference>
<organism evidence="3 4">
    <name type="scientific">Glycomyces paridis</name>
    <dbReference type="NCBI Taxonomy" id="2126555"/>
    <lineage>
        <taxon>Bacteria</taxon>
        <taxon>Bacillati</taxon>
        <taxon>Actinomycetota</taxon>
        <taxon>Actinomycetes</taxon>
        <taxon>Glycomycetales</taxon>
        <taxon>Glycomycetaceae</taxon>
        <taxon>Glycomyces</taxon>
    </lineage>
</organism>
<name>A0A4S8PEQ2_9ACTN</name>
<dbReference type="PROSITE" id="PS51186">
    <property type="entry name" value="GNAT"/>
    <property type="match status" value="1"/>
</dbReference>
<evidence type="ECO:0000259" key="2">
    <source>
        <dbReference type="PROSITE" id="PS51186"/>
    </source>
</evidence>
<dbReference type="InterPro" id="IPR016181">
    <property type="entry name" value="Acyl_CoA_acyltransferase"/>
</dbReference>
<dbReference type="InterPro" id="IPR000182">
    <property type="entry name" value="GNAT_dom"/>
</dbReference>
<dbReference type="PANTHER" id="PTHR42791">
    <property type="entry name" value="GNAT FAMILY ACETYLTRANSFERASE"/>
    <property type="match status" value="1"/>
</dbReference>
<dbReference type="AlphaFoldDB" id="A0A4S8PEQ2"/>
<feature type="domain" description="N-acetyltransferase" evidence="2">
    <location>
        <begin position="57"/>
        <end position="238"/>
    </location>
</feature>
<feature type="region of interest" description="Disordered" evidence="1">
    <location>
        <begin position="1"/>
        <end position="35"/>
    </location>
</feature>
<keyword evidence="4" id="KW-1185">Reference proteome</keyword>
<feature type="compositionally biased region" description="Basic residues" evidence="1">
    <location>
        <begin position="14"/>
        <end position="29"/>
    </location>
</feature>
<sequence length="300" mass="33163">MGPRPALQPSRPVPAHRRRPPGRGRRGGRGRGPVVNGVILETDHAGPSGPVAARIADAFKDLAVAEWLIPDDRDERRRVLAGQFEMLVGPALDGHGHVDAAVDLSGNLVGVAVWLDFNGGHFPSPSFYDERLAELCGERLPHFKALDEAFERHHPDPAERPHLHLAFCAVDPDRQTRGIGTRLLQQGVDRLDKLGAAGYLEAANEELTAWYAQYGFERRDPLQLPDGPQMYPMWRAKRLRRTADEHLRRAPPGARRRRSHAAAPPDPQSGHRGDPPTDCANPSPSRSRLQPSRTRSPGLR</sequence>
<evidence type="ECO:0000313" key="3">
    <source>
        <dbReference type="EMBL" id="THV26779.1"/>
    </source>
</evidence>
<comment type="caution">
    <text evidence="3">The sequence shown here is derived from an EMBL/GenBank/DDBJ whole genome shotgun (WGS) entry which is preliminary data.</text>
</comment>
<dbReference type="InterPro" id="IPR052523">
    <property type="entry name" value="Trichothecene_AcTrans"/>
</dbReference>
<keyword evidence="3" id="KW-0808">Transferase</keyword>
<dbReference type="Proteomes" id="UP000305792">
    <property type="component" value="Unassembled WGS sequence"/>
</dbReference>
<reference evidence="3 4" key="1">
    <citation type="journal article" date="2018" name="Int. J. Syst. Evol. Microbiol.">
        <title>Glycomyces paridis sp. nov., isolated from the medicinal plant Paris polyphylla.</title>
        <authorList>
            <person name="Fang X.M."/>
            <person name="Bai J.L."/>
            <person name="Su J."/>
            <person name="Zhao L.L."/>
            <person name="Liu H.Y."/>
            <person name="Ma B.P."/>
            <person name="Zhang Y.Q."/>
            <person name="Yu L.Y."/>
        </authorList>
    </citation>
    <scope>NUCLEOTIDE SEQUENCE [LARGE SCALE GENOMIC DNA]</scope>
    <source>
        <strain evidence="3 4">CPCC 204357</strain>
    </source>
</reference>
<dbReference type="PANTHER" id="PTHR42791:SF1">
    <property type="entry name" value="N-ACETYLTRANSFERASE DOMAIN-CONTAINING PROTEIN"/>
    <property type="match status" value="1"/>
</dbReference>
<proteinExistence type="predicted"/>